<gene>
    <name evidence="3" type="ORF">ANCCAN_12616</name>
</gene>
<feature type="transmembrane region" description="Helical" evidence="1">
    <location>
        <begin position="85"/>
        <end position="106"/>
    </location>
</feature>
<comment type="caution">
    <text evidence="3">The sequence shown here is derived from an EMBL/GenBank/DDBJ whole genome shotgun (WGS) entry which is preliminary data.</text>
</comment>
<proteinExistence type="predicted"/>
<name>A0A368GAK7_ANCCA</name>
<keyword evidence="1" id="KW-0812">Transmembrane</keyword>
<dbReference type="Gene3D" id="1.20.1070.10">
    <property type="entry name" value="Rhodopsin 7-helix transmembrane proteins"/>
    <property type="match status" value="1"/>
</dbReference>
<organism evidence="3 4">
    <name type="scientific">Ancylostoma caninum</name>
    <name type="common">Dog hookworm</name>
    <dbReference type="NCBI Taxonomy" id="29170"/>
    <lineage>
        <taxon>Eukaryota</taxon>
        <taxon>Metazoa</taxon>
        <taxon>Ecdysozoa</taxon>
        <taxon>Nematoda</taxon>
        <taxon>Chromadorea</taxon>
        <taxon>Rhabditida</taxon>
        <taxon>Rhabditina</taxon>
        <taxon>Rhabditomorpha</taxon>
        <taxon>Strongyloidea</taxon>
        <taxon>Ancylostomatidae</taxon>
        <taxon>Ancylostomatinae</taxon>
        <taxon>Ancylostoma</taxon>
    </lineage>
</organism>
<dbReference type="EMBL" id="JOJR01000236">
    <property type="protein sequence ID" value="RCN41443.1"/>
    <property type="molecule type" value="Genomic_DNA"/>
</dbReference>
<dbReference type="CDD" id="cd00637">
    <property type="entry name" value="7tm_classA_rhodopsin-like"/>
    <property type="match status" value="1"/>
</dbReference>
<dbReference type="Proteomes" id="UP000252519">
    <property type="component" value="Unassembled WGS sequence"/>
</dbReference>
<dbReference type="InterPro" id="IPR019430">
    <property type="entry name" value="7TM_GPCR_serpentine_rcpt_Srx"/>
</dbReference>
<dbReference type="PANTHER" id="PTHR22718">
    <property type="entry name" value="SERPENTINE RECEPTOR, CLASS X"/>
    <property type="match status" value="1"/>
</dbReference>
<dbReference type="STRING" id="29170.A0A368GAK7"/>
<dbReference type="OrthoDB" id="5800492at2759"/>
<reference evidence="3 4" key="1">
    <citation type="submission" date="2014-10" db="EMBL/GenBank/DDBJ databases">
        <title>Draft genome of the hookworm Ancylostoma caninum.</title>
        <authorList>
            <person name="Mitreva M."/>
        </authorList>
    </citation>
    <scope>NUCLEOTIDE SEQUENCE [LARGE SCALE GENOMIC DNA]</scope>
    <source>
        <strain evidence="3 4">Baltimore</strain>
    </source>
</reference>
<accession>A0A368GAK7</accession>
<keyword evidence="1" id="KW-1133">Transmembrane helix</keyword>
<feature type="transmembrane region" description="Helical" evidence="1">
    <location>
        <begin position="6"/>
        <end position="29"/>
    </location>
</feature>
<keyword evidence="1" id="KW-0472">Membrane</keyword>
<evidence type="ECO:0000313" key="4">
    <source>
        <dbReference type="Proteomes" id="UP000252519"/>
    </source>
</evidence>
<evidence type="ECO:0000259" key="2">
    <source>
        <dbReference type="Pfam" id="PF10328"/>
    </source>
</evidence>
<feature type="transmembrane region" description="Helical" evidence="1">
    <location>
        <begin position="214"/>
        <end position="235"/>
    </location>
</feature>
<evidence type="ECO:0000313" key="3">
    <source>
        <dbReference type="EMBL" id="RCN41443.1"/>
    </source>
</evidence>
<dbReference type="Pfam" id="PF10328">
    <property type="entry name" value="7TM_GPCR_Srx"/>
    <property type="match status" value="1"/>
</dbReference>
<dbReference type="SUPFAM" id="SSF81321">
    <property type="entry name" value="Family A G protein-coupled receptor-like"/>
    <property type="match status" value="1"/>
</dbReference>
<keyword evidence="4" id="KW-1185">Reference proteome</keyword>
<dbReference type="PANTHER" id="PTHR22718:SF11">
    <property type="entry name" value="7TM GPCR SERPENTINE RECEPTOR CLASS X (SRX) DOMAIN-CONTAINING PROTEIN"/>
    <property type="match status" value="1"/>
</dbReference>
<feature type="domain" description="7TM GPCR serpentine receptor class x (Srx)" evidence="2">
    <location>
        <begin position="15"/>
        <end position="189"/>
    </location>
</feature>
<evidence type="ECO:0000256" key="1">
    <source>
        <dbReference type="SAM" id="Phobius"/>
    </source>
</evidence>
<dbReference type="AlphaFoldDB" id="A0A368GAK7"/>
<protein>
    <recommendedName>
        <fullName evidence="2">7TM GPCR serpentine receptor class x (Srx) domain-containing protein</fullName>
    </recommendedName>
</protein>
<feature type="transmembrane region" description="Helical" evidence="1">
    <location>
        <begin position="41"/>
        <end position="65"/>
    </location>
</feature>
<feature type="transmembrane region" description="Helical" evidence="1">
    <location>
        <begin position="127"/>
        <end position="146"/>
    </location>
</feature>
<sequence length="304" mass="34065">MTVKFWLGILLGATATCGLTLNLFVLYAVVTLGICRHKSSIYIISSANITCDTIQLSLIVAYLVPSILLDSWLFEGGRDDIWIDIFGTVFVFCWYFNTITQVLMAANRLIAVCFPSVDFFTYRNASIIMSALFPATLLLTWVAQYVSPCCKITHDHTLLSFSYYTQDGIPNYINMYIDAPMDLLSSIVVYMSKMRRDYQTSNNGGGSILVEYKYALQFFAISIFFLTAWVCFRVFPLVIGKEKGECYIVVSLCISVNCSANSMVYTTSNSEVRRTLKIIGRGAANKRASNAFSSNVVPANPRRK</sequence>